<feature type="transmembrane region" description="Helical" evidence="6">
    <location>
        <begin position="187"/>
        <end position="206"/>
    </location>
</feature>
<evidence type="ECO:0000256" key="2">
    <source>
        <dbReference type="ARBA" id="ARBA00022475"/>
    </source>
</evidence>
<feature type="transmembrane region" description="Helical" evidence="6">
    <location>
        <begin position="64"/>
        <end position="83"/>
    </location>
</feature>
<reference evidence="7 8" key="1">
    <citation type="submission" date="2024-05" db="EMBL/GenBank/DDBJ databases">
        <authorList>
            <person name="Jiang F."/>
        </authorList>
    </citation>
    <scope>NUCLEOTIDE SEQUENCE [LARGE SCALE GENOMIC DNA]</scope>
    <source>
        <strain evidence="7 8">LZ166</strain>
    </source>
</reference>
<evidence type="ECO:0000313" key="7">
    <source>
        <dbReference type="EMBL" id="MEX0408868.1"/>
    </source>
</evidence>
<feature type="transmembrane region" description="Helical" evidence="6">
    <location>
        <begin position="39"/>
        <end position="58"/>
    </location>
</feature>
<dbReference type="Proteomes" id="UP001556692">
    <property type="component" value="Unassembled WGS sequence"/>
</dbReference>
<evidence type="ECO:0000256" key="4">
    <source>
        <dbReference type="ARBA" id="ARBA00022989"/>
    </source>
</evidence>
<evidence type="ECO:0000256" key="1">
    <source>
        <dbReference type="ARBA" id="ARBA00004651"/>
    </source>
</evidence>
<dbReference type="EMBL" id="JBDPGJ010000006">
    <property type="protein sequence ID" value="MEX0408868.1"/>
    <property type="molecule type" value="Genomic_DNA"/>
</dbReference>
<feature type="transmembrane region" description="Helical" evidence="6">
    <location>
        <begin position="113"/>
        <end position="132"/>
    </location>
</feature>
<feature type="transmembrane region" description="Helical" evidence="6">
    <location>
        <begin position="90"/>
        <end position="107"/>
    </location>
</feature>
<organism evidence="7 8">
    <name type="scientific">Aquibium pacificus</name>
    <dbReference type="NCBI Taxonomy" id="3153579"/>
    <lineage>
        <taxon>Bacteria</taxon>
        <taxon>Pseudomonadati</taxon>
        <taxon>Pseudomonadota</taxon>
        <taxon>Alphaproteobacteria</taxon>
        <taxon>Hyphomicrobiales</taxon>
        <taxon>Phyllobacteriaceae</taxon>
        <taxon>Aquibium</taxon>
    </lineage>
</organism>
<comment type="subcellular location">
    <subcellularLocation>
        <location evidence="1">Cell membrane</location>
        <topology evidence="1">Multi-pass membrane protein</topology>
    </subcellularLocation>
</comment>
<evidence type="ECO:0000256" key="5">
    <source>
        <dbReference type="ARBA" id="ARBA00023136"/>
    </source>
</evidence>
<dbReference type="InterPro" id="IPR001851">
    <property type="entry name" value="ABC_transp_permease"/>
</dbReference>
<evidence type="ECO:0000256" key="6">
    <source>
        <dbReference type="SAM" id="Phobius"/>
    </source>
</evidence>
<feature type="transmembrane region" description="Helical" evidence="6">
    <location>
        <begin position="329"/>
        <end position="351"/>
    </location>
</feature>
<keyword evidence="4 6" id="KW-1133">Transmembrane helix</keyword>
<feature type="transmembrane region" description="Helical" evidence="6">
    <location>
        <begin position="139"/>
        <end position="156"/>
    </location>
</feature>
<dbReference type="PANTHER" id="PTHR30482:SF5">
    <property type="entry name" value="ABC TRANSPORTER PERMEASE PROTEIN"/>
    <property type="match status" value="1"/>
</dbReference>
<comment type="caution">
    <text evidence="7">The sequence shown here is derived from an EMBL/GenBank/DDBJ whole genome shotgun (WGS) entry which is preliminary data.</text>
</comment>
<gene>
    <name evidence="7" type="ORF">ABGN05_24825</name>
</gene>
<protein>
    <submittedName>
        <fullName evidence="7">Branched-chain amino acid ABC transporter permease</fullName>
    </submittedName>
</protein>
<sequence length="368" mass="39188">MAAKTSKGFDAMFYRLSGIHHTNYVSDARLYKIPADRNLALFFLALGLAAPFLVGSLYLNSYMLPWLVWTAAALGLNLVTGWAGQLHLGYAAVMAVGAYSAVHAAKFGLPWEFALLIGGISAAAIGSLFAFAALRVKGLYLALTTLAMQFVMDWVLTHSPAISGGSHASLQAPTFALLGQRITSDTGLYYVAFGWCLLVTIFMLNLRRTGLGRALVAVREKDYAAAILGVNSFYYKIVAFATSSFIGGVSGAILVATFFFLAAPEQFSVAVSIQVLAMVIVGGLGSIIGTYFGVALILLVPGVVNGLVAEGAGALGLQLNVESLAHIPNAVYGALIIIILMIEPLGLGKLYGNIRDYLRVWPFDQFKK</sequence>
<keyword evidence="5 6" id="KW-0472">Membrane</keyword>
<dbReference type="RefSeq" id="WP_367956716.1">
    <property type="nucleotide sequence ID" value="NZ_JBDPGJ010000006.1"/>
</dbReference>
<keyword evidence="8" id="KW-1185">Reference proteome</keyword>
<dbReference type="InterPro" id="IPR043428">
    <property type="entry name" value="LivM-like"/>
</dbReference>
<name>A0ABV3SPZ9_9HYPH</name>
<proteinExistence type="predicted"/>
<evidence type="ECO:0000256" key="3">
    <source>
        <dbReference type="ARBA" id="ARBA00022692"/>
    </source>
</evidence>
<keyword evidence="3 6" id="KW-0812">Transmembrane</keyword>
<keyword evidence="2" id="KW-1003">Cell membrane</keyword>
<dbReference type="Pfam" id="PF02653">
    <property type="entry name" value="BPD_transp_2"/>
    <property type="match status" value="1"/>
</dbReference>
<dbReference type="CDD" id="cd06581">
    <property type="entry name" value="TM_PBP1_LivM_like"/>
    <property type="match status" value="1"/>
</dbReference>
<feature type="transmembrane region" description="Helical" evidence="6">
    <location>
        <begin position="267"/>
        <end position="284"/>
    </location>
</feature>
<dbReference type="PANTHER" id="PTHR30482">
    <property type="entry name" value="HIGH-AFFINITY BRANCHED-CHAIN AMINO ACID TRANSPORT SYSTEM PERMEASE"/>
    <property type="match status" value="1"/>
</dbReference>
<evidence type="ECO:0000313" key="8">
    <source>
        <dbReference type="Proteomes" id="UP001556692"/>
    </source>
</evidence>
<feature type="transmembrane region" description="Helical" evidence="6">
    <location>
        <begin position="291"/>
        <end position="309"/>
    </location>
</feature>
<feature type="transmembrane region" description="Helical" evidence="6">
    <location>
        <begin position="237"/>
        <end position="261"/>
    </location>
</feature>
<accession>A0ABV3SPZ9</accession>